<evidence type="ECO:0008006" key="3">
    <source>
        <dbReference type="Google" id="ProtNLM"/>
    </source>
</evidence>
<proteinExistence type="predicted"/>
<keyword evidence="2" id="KW-1185">Reference proteome</keyword>
<gene>
    <name evidence="1" type="ORF">A8O14_06575</name>
</gene>
<dbReference type="KEGG" id="pwu:A8O14_06575"/>
<protein>
    <recommendedName>
        <fullName evidence="3">DUF3077 domain-containing protein</fullName>
    </recommendedName>
</protein>
<accession>A0A191UFG2</accession>
<dbReference type="STRING" id="1743168.A8O14_06575"/>
<dbReference type="EMBL" id="CP015922">
    <property type="protein sequence ID" value="ANI99764.1"/>
    <property type="molecule type" value="Genomic_DNA"/>
</dbReference>
<reference evidence="2" key="1">
    <citation type="submission" date="2016-05" db="EMBL/GenBank/DDBJ databases">
        <title>Polynucleobacter sp. QLW-P1FAT50C-4 genome.</title>
        <authorList>
            <person name="Hahn M.W."/>
        </authorList>
    </citation>
    <scope>NUCLEOTIDE SEQUENCE [LARGE SCALE GENOMIC DNA]</scope>
    <source>
        <strain evidence="2">QLW-P1FAT50C-4</strain>
    </source>
</reference>
<evidence type="ECO:0000313" key="1">
    <source>
        <dbReference type="EMBL" id="ANI99764.1"/>
    </source>
</evidence>
<dbReference type="Proteomes" id="UP000078463">
    <property type="component" value="Chromosome"/>
</dbReference>
<dbReference type="AlphaFoldDB" id="A0A191UFG2"/>
<sequence>MSKDTKEALGPDGLPGHDYFLEAVNHIDEAVANNTIAAGAAKGIVFSLVETLGAMVGDPDLPNHLKSGYMGALDLAVELEAKLAKLK</sequence>
<evidence type="ECO:0000313" key="2">
    <source>
        <dbReference type="Proteomes" id="UP000078463"/>
    </source>
</evidence>
<organism evidence="1 2">
    <name type="scientific">Polynucleobacter wuianus</name>
    <dbReference type="NCBI Taxonomy" id="1743168"/>
    <lineage>
        <taxon>Bacteria</taxon>
        <taxon>Pseudomonadati</taxon>
        <taxon>Pseudomonadota</taxon>
        <taxon>Betaproteobacteria</taxon>
        <taxon>Burkholderiales</taxon>
        <taxon>Burkholderiaceae</taxon>
        <taxon>Polynucleobacter</taxon>
    </lineage>
</organism>
<dbReference type="RefSeq" id="WP_068948772.1">
    <property type="nucleotide sequence ID" value="NZ_CP015922.1"/>
</dbReference>
<name>A0A191UFG2_9BURK</name>